<dbReference type="eggNOG" id="KOG2338">
    <property type="taxonomic scope" value="Eukaryota"/>
</dbReference>
<dbReference type="OMA" id="MHVATKW"/>
<evidence type="ECO:0000259" key="1">
    <source>
        <dbReference type="Pfam" id="PF03372"/>
    </source>
</evidence>
<evidence type="ECO:0000313" key="3">
    <source>
        <dbReference type="Proteomes" id="UP000054408"/>
    </source>
</evidence>
<accession>A0A0L0DKW4</accession>
<dbReference type="InterPro" id="IPR036691">
    <property type="entry name" value="Endo/exonu/phosph_ase_sf"/>
</dbReference>
<dbReference type="OrthoDB" id="10253982at2759"/>
<dbReference type="Proteomes" id="UP000054408">
    <property type="component" value="Unassembled WGS sequence"/>
</dbReference>
<dbReference type="GO" id="GO:0000175">
    <property type="term" value="F:3'-5'-RNA exonuclease activity"/>
    <property type="evidence" value="ECO:0007669"/>
    <property type="project" value="TreeGrafter"/>
</dbReference>
<protein>
    <recommendedName>
        <fullName evidence="1">Endonuclease/exonuclease/phosphatase domain-containing protein</fullName>
    </recommendedName>
</protein>
<feature type="domain" description="Endonuclease/exonuclease/phosphatase" evidence="1">
    <location>
        <begin position="21"/>
        <end position="285"/>
    </location>
</feature>
<dbReference type="GeneID" id="25567649"/>
<reference evidence="2 3" key="1">
    <citation type="submission" date="2010-05" db="EMBL/GenBank/DDBJ databases">
        <title>The Genome Sequence of Thecamonas trahens ATCC 50062.</title>
        <authorList>
            <consortium name="The Broad Institute Genome Sequencing Platform"/>
            <person name="Russ C."/>
            <person name="Cuomo C."/>
            <person name="Shea T."/>
            <person name="Young S.K."/>
            <person name="Zeng Q."/>
            <person name="Koehrsen M."/>
            <person name="Haas B."/>
            <person name="Borodovsky M."/>
            <person name="Guigo R."/>
            <person name="Alvarado L."/>
            <person name="Berlin A."/>
            <person name="Bochicchio J."/>
            <person name="Borenstein D."/>
            <person name="Chapman S."/>
            <person name="Chen Z."/>
            <person name="Freedman E."/>
            <person name="Gellesch M."/>
            <person name="Goldberg J."/>
            <person name="Griggs A."/>
            <person name="Gujja S."/>
            <person name="Heilman E."/>
            <person name="Heiman D."/>
            <person name="Hepburn T."/>
            <person name="Howarth C."/>
            <person name="Jen D."/>
            <person name="Larson L."/>
            <person name="Mehta T."/>
            <person name="Park D."/>
            <person name="Pearson M."/>
            <person name="Roberts A."/>
            <person name="Saif S."/>
            <person name="Shenoy N."/>
            <person name="Sisk P."/>
            <person name="Stolte C."/>
            <person name="Sykes S."/>
            <person name="Thomson T."/>
            <person name="Walk T."/>
            <person name="White J."/>
            <person name="Yandava C."/>
            <person name="Burger G."/>
            <person name="Gray M.W."/>
            <person name="Holland P.W.H."/>
            <person name="King N."/>
            <person name="Lang F.B.F."/>
            <person name="Roger A.J."/>
            <person name="Ruiz-Trillo I."/>
            <person name="Lander E."/>
            <person name="Nusbaum C."/>
        </authorList>
    </citation>
    <scope>NUCLEOTIDE SEQUENCE [LARGE SCALE GENOMIC DNA]</scope>
    <source>
        <strain evidence="2 3">ATCC 50062</strain>
    </source>
</reference>
<dbReference type="InterPro" id="IPR050410">
    <property type="entry name" value="CCR4/nocturin_mRNA_transcr"/>
</dbReference>
<dbReference type="PANTHER" id="PTHR12121:SF31">
    <property type="entry name" value="FAMILY PROTEIN, PUTATIVE, EXPRESSED-RELATED"/>
    <property type="match status" value="1"/>
</dbReference>
<dbReference type="Gene3D" id="3.60.10.10">
    <property type="entry name" value="Endonuclease/exonuclease/phosphatase"/>
    <property type="match status" value="1"/>
</dbReference>
<name>A0A0L0DKW4_THETB</name>
<sequence length="323" mass="34233">MADATEEDAQPGGAGESLVIMTFNMLAPCYKRVSSAAVPGGRESGGSAWRARMEGQLEYIGEELDAVDEAAYAVVCLQEVWLESPEAMEMVEGFAAERGLVTHAWKRPRKKKDGVAILVDGRLAIDVADALCFKDHGNRVVGAVAVTLPLPTLVTVVVANVHLTYPHHAGDLRMREAQAKASLAWLDQTFGAEVPVVWCGDFNGEATQDAVVSTIVDAGFLSAYHAIHGSGESAGTDLARLDFVSHHTHAGTDVGVDYIWTRGPSLAPISAELLPTHLPSTVWPSTDDWPHSDHRPVLAILSVTETTQPAAAAAVASAPSAVK</sequence>
<dbReference type="PANTHER" id="PTHR12121">
    <property type="entry name" value="CARBON CATABOLITE REPRESSOR PROTEIN 4"/>
    <property type="match status" value="1"/>
</dbReference>
<dbReference type="EMBL" id="GL349477">
    <property type="protein sequence ID" value="KNC52952.1"/>
    <property type="molecule type" value="Genomic_DNA"/>
</dbReference>
<dbReference type="Pfam" id="PF03372">
    <property type="entry name" value="Exo_endo_phos"/>
    <property type="match status" value="1"/>
</dbReference>
<keyword evidence="3" id="KW-1185">Reference proteome</keyword>
<proteinExistence type="predicted"/>
<dbReference type="SUPFAM" id="SSF56219">
    <property type="entry name" value="DNase I-like"/>
    <property type="match status" value="1"/>
</dbReference>
<dbReference type="InterPro" id="IPR005135">
    <property type="entry name" value="Endo/exonuclease/phosphatase"/>
</dbReference>
<organism evidence="2 3">
    <name type="scientific">Thecamonas trahens ATCC 50062</name>
    <dbReference type="NCBI Taxonomy" id="461836"/>
    <lineage>
        <taxon>Eukaryota</taxon>
        <taxon>Apusozoa</taxon>
        <taxon>Apusomonadida</taxon>
        <taxon>Apusomonadidae</taxon>
        <taxon>Thecamonas</taxon>
    </lineage>
</organism>
<dbReference type="AlphaFoldDB" id="A0A0L0DKW4"/>
<evidence type="ECO:0000313" key="2">
    <source>
        <dbReference type="EMBL" id="KNC52952.1"/>
    </source>
</evidence>
<dbReference type="RefSeq" id="XP_013754846.1">
    <property type="nucleotide sequence ID" value="XM_013899392.1"/>
</dbReference>
<gene>
    <name evidence="2" type="ORF">AMSG_09121</name>
</gene>